<protein>
    <submittedName>
        <fullName evidence="2">Alr_0 protein</fullName>
    </submittedName>
    <submittedName>
        <fullName evidence="1">Alr_1 protein</fullName>
    </submittedName>
</protein>
<accession>A0A0C9RQZ3</accession>
<evidence type="ECO:0000313" key="2">
    <source>
        <dbReference type="EMBL" id="JAG80723.1"/>
    </source>
</evidence>
<name>A0A0C9RQZ3_9HYME</name>
<organism evidence="1">
    <name type="scientific">Fopius arisanus</name>
    <dbReference type="NCBI Taxonomy" id="64838"/>
    <lineage>
        <taxon>Eukaryota</taxon>
        <taxon>Metazoa</taxon>
        <taxon>Ecdysozoa</taxon>
        <taxon>Arthropoda</taxon>
        <taxon>Hexapoda</taxon>
        <taxon>Insecta</taxon>
        <taxon>Pterygota</taxon>
        <taxon>Neoptera</taxon>
        <taxon>Endopterygota</taxon>
        <taxon>Hymenoptera</taxon>
        <taxon>Apocrita</taxon>
        <taxon>Ichneumonoidea</taxon>
        <taxon>Braconidae</taxon>
        <taxon>Opiinae</taxon>
        <taxon>Fopius</taxon>
    </lineage>
</organism>
<reference evidence="1" key="1">
    <citation type="submission" date="2015-01" db="EMBL/GenBank/DDBJ databases">
        <title>Transcriptome Assembly of Fopius arisanus.</title>
        <authorList>
            <person name="Geib S."/>
        </authorList>
    </citation>
    <scope>NUCLEOTIDE SEQUENCE</scope>
</reference>
<evidence type="ECO:0000313" key="1">
    <source>
        <dbReference type="EMBL" id="JAG80722.1"/>
    </source>
</evidence>
<dbReference type="EMBL" id="GBYB01010956">
    <property type="protein sequence ID" value="JAG80723.1"/>
    <property type="molecule type" value="Transcribed_RNA"/>
</dbReference>
<dbReference type="AlphaFoldDB" id="A0A0C9RQZ3"/>
<dbReference type="EMBL" id="GBYB01010955">
    <property type="protein sequence ID" value="JAG80722.1"/>
    <property type="molecule type" value="Transcribed_RNA"/>
</dbReference>
<proteinExistence type="predicted"/>
<sequence length="181" mass="20623">MNDFMKSLRKIEGEGKIAMEKVNNAFKKIELPDKSLQHILSGLKFKVGTKELVSQVNNVPLRKVMRYFSEGNLDKIVKAMPNKITLTAAQRKSFADIVNQTSEQGRHSMKSDTRRLKKLRPESNIRGISKLNRMSRELVSNVYKGLKNLAKVGVEIARTVGTMKTTEFFIDDAFKDIQTVY</sequence>
<gene>
    <name evidence="1" type="primary">alr_1</name>
    <name evidence="2" type="synonym">alr_0</name>
    <name evidence="1" type="ORF">g.19978</name>
    <name evidence="2" type="ORF">g.19982</name>
</gene>